<gene>
    <name evidence="4" type="ORF">K8V65_06680</name>
</gene>
<dbReference type="SUPFAM" id="SSF46689">
    <property type="entry name" value="Homeodomain-like"/>
    <property type="match status" value="1"/>
</dbReference>
<name>A0A921HMS3_9FIRM</name>
<organism evidence="4 5">
    <name type="scientific">Megamonas hypermegale</name>
    <dbReference type="NCBI Taxonomy" id="158847"/>
    <lineage>
        <taxon>Bacteria</taxon>
        <taxon>Bacillati</taxon>
        <taxon>Bacillota</taxon>
        <taxon>Negativicutes</taxon>
        <taxon>Selenomonadales</taxon>
        <taxon>Selenomonadaceae</taxon>
        <taxon>Megamonas</taxon>
    </lineage>
</organism>
<reference evidence="4" key="1">
    <citation type="journal article" date="2021" name="PeerJ">
        <title>Extensive microbial diversity within the chicken gut microbiome revealed by metagenomics and culture.</title>
        <authorList>
            <person name="Gilroy R."/>
            <person name="Ravi A."/>
            <person name="Getino M."/>
            <person name="Pursley I."/>
            <person name="Horton D.L."/>
            <person name="Alikhan N.F."/>
            <person name="Baker D."/>
            <person name="Gharbi K."/>
            <person name="Hall N."/>
            <person name="Watson M."/>
            <person name="Adriaenssens E.M."/>
            <person name="Foster-Nyarko E."/>
            <person name="Jarju S."/>
            <person name="Secka A."/>
            <person name="Antonio M."/>
            <person name="Oren A."/>
            <person name="Chaudhuri R.R."/>
            <person name="La Ragione R."/>
            <person name="Hildebrand F."/>
            <person name="Pallen M.J."/>
        </authorList>
    </citation>
    <scope>NUCLEOTIDE SEQUENCE</scope>
    <source>
        <strain evidence="4">7318</strain>
    </source>
</reference>
<reference evidence="4" key="2">
    <citation type="submission" date="2021-09" db="EMBL/GenBank/DDBJ databases">
        <authorList>
            <person name="Gilroy R."/>
        </authorList>
    </citation>
    <scope>NUCLEOTIDE SEQUENCE</scope>
    <source>
        <strain evidence="4">7318</strain>
    </source>
</reference>
<dbReference type="InterPro" id="IPR009057">
    <property type="entry name" value="Homeodomain-like_sf"/>
</dbReference>
<evidence type="ECO:0000259" key="3">
    <source>
        <dbReference type="PROSITE" id="PS50977"/>
    </source>
</evidence>
<accession>A0A921HMS3</accession>
<evidence type="ECO:0000256" key="1">
    <source>
        <dbReference type="ARBA" id="ARBA00023125"/>
    </source>
</evidence>
<dbReference type="Proteomes" id="UP000780768">
    <property type="component" value="Unassembled WGS sequence"/>
</dbReference>
<dbReference type="PRINTS" id="PR00455">
    <property type="entry name" value="HTHTETR"/>
</dbReference>
<dbReference type="InterPro" id="IPR036271">
    <property type="entry name" value="Tet_transcr_reg_TetR-rel_C_sf"/>
</dbReference>
<dbReference type="GO" id="GO:0003677">
    <property type="term" value="F:DNA binding"/>
    <property type="evidence" value="ECO:0007669"/>
    <property type="project" value="UniProtKB-UniRule"/>
</dbReference>
<dbReference type="Gene3D" id="1.10.357.10">
    <property type="entry name" value="Tetracycline Repressor, domain 2"/>
    <property type="match status" value="1"/>
</dbReference>
<protein>
    <submittedName>
        <fullName evidence="4">TetR/AcrR family transcriptional regulator</fullName>
    </submittedName>
</protein>
<dbReference type="PROSITE" id="PS50977">
    <property type="entry name" value="HTH_TETR_2"/>
    <property type="match status" value="1"/>
</dbReference>
<dbReference type="PROSITE" id="PS01081">
    <property type="entry name" value="HTH_TETR_1"/>
    <property type="match status" value="1"/>
</dbReference>
<evidence type="ECO:0000313" key="4">
    <source>
        <dbReference type="EMBL" id="HJF85325.1"/>
    </source>
</evidence>
<dbReference type="InterPro" id="IPR001647">
    <property type="entry name" value="HTH_TetR"/>
</dbReference>
<dbReference type="PANTHER" id="PTHR43479">
    <property type="entry name" value="ACREF/ENVCD OPERON REPRESSOR-RELATED"/>
    <property type="match status" value="1"/>
</dbReference>
<feature type="DNA-binding region" description="H-T-H motif" evidence="2">
    <location>
        <begin position="39"/>
        <end position="58"/>
    </location>
</feature>
<dbReference type="InterPro" id="IPR050624">
    <property type="entry name" value="HTH-type_Tx_Regulator"/>
</dbReference>
<feature type="domain" description="HTH tetR-type" evidence="3">
    <location>
        <begin position="16"/>
        <end position="76"/>
    </location>
</feature>
<sequence>MIFLEIKLNKREAKKLKSKTTIINSAIKLFGTKGLKDTSIADIMQDADLGIGTFYNYFQSKDELLNNLLTQIAFDIRQYFVKLTNENTSQAQILEAIVIYSAKVLDHNRFILPLFMRAVDKSALTVQHHSLMQKPLPFKDLFDEIIQSGQANGEFRTDIPAEIITEMFHSLFQTASFSSLPIKYQDNIRYKLNLILTGIKTR</sequence>
<evidence type="ECO:0000313" key="5">
    <source>
        <dbReference type="Proteomes" id="UP000780768"/>
    </source>
</evidence>
<dbReference type="AlphaFoldDB" id="A0A921HMS3"/>
<dbReference type="EMBL" id="DYVR01000181">
    <property type="protein sequence ID" value="HJF85325.1"/>
    <property type="molecule type" value="Genomic_DNA"/>
</dbReference>
<proteinExistence type="predicted"/>
<dbReference type="Pfam" id="PF00440">
    <property type="entry name" value="TetR_N"/>
    <property type="match status" value="1"/>
</dbReference>
<dbReference type="PANTHER" id="PTHR43479:SF11">
    <property type="entry name" value="ACREF_ENVCD OPERON REPRESSOR-RELATED"/>
    <property type="match status" value="1"/>
</dbReference>
<keyword evidence="1 2" id="KW-0238">DNA-binding</keyword>
<evidence type="ECO:0000256" key="2">
    <source>
        <dbReference type="PROSITE-ProRule" id="PRU00335"/>
    </source>
</evidence>
<comment type="caution">
    <text evidence="4">The sequence shown here is derived from an EMBL/GenBank/DDBJ whole genome shotgun (WGS) entry which is preliminary data.</text>
</comment>
<dbReference type="SUPFAM" id="SSF48498">
    <property type="entry name" value="Tetracyclin repressor-like, C-terminal domain"/>
    <property type="match status" value="1"/>
</dbReference>
<dbReference type="InterPro" id="IPR023772">
    <property type="entry name" value="DNA-bd_HTH_TetR-type_CS"/>
</dbReference>